<comment type="caution">
    <text evidence="2">The sequence shown here is derived from an EMBL/GenBank/DDBJ whole genome shotgun (WGS) entry which is preliminary data.</text>
</comment>
<reference evidence="2 3" key="1">
    <citation type="submission" date="2019-03" db="EMBL/GenBank/DDBJ databases">
        <title>Genomic Encyclopedia of Type Strains, Phase IV (KMG-IV): sequencing the most valuable type-strain genomes for metagenomic binning, comparative biology and taxonomic classification.</title>
        <authorList>
            <person name="Goeker M."/>
        </authorList>
    </citation>
    <scope>NUCLEOTIDE SEQUENCE [LARGE SCALE GENOMIC DNA]</scope>
    <source>
        <strain evidence="2 3">DSM 24591</strain>
    </source>
</reference>
<keyword evidence="3" id="KW-1185">Reference proteome</keyword>
<feature type="domain" description="Amidase" evidence="1">
    <location>
        <begin position="31"/>
        <end position="437"/>
    </location>
</feature>
<dbReference type="OrthoDB" id="112488at2"/>
<dbReference type="AlphaFoldDB" id="A0A4R3LR16"/>
<dbReference type="PANTHER" id="PTHR11895:SF176">
    <property type="entry name" value="AMIDASE AMID-RELATED"/>
    <property type="match status" value="1"/>
</dbReference>
<name>A0A4R3LR16_9BURK</name>
<organism evidence="2 3">
    <name type="scientific">Paralcaligenes ureilyticus</name>
    <dbReference type="NCBI Taxonomy" id="627131"/>
    <lineage>
        <taxon>Bacteria</taxon>
        <taxon>Pseudomonadati</taxon>
        <taxon>Pseudomonadota</taxon>
        <taxon>Betaproteobacteria</taxon>
        <taxon>Burkholderiales</taxon>
        <taxon>Alcaligenaceae</taxon>
        <taxon>Paralcaligenes</taxon>
    </lineage>
</organism>
<sequence length="450" mass="47977">MKLLDSPLSAKTLADFGVDFRSGAVTAVETAHAMLARIDALEPGLRAFTHLDSQRALIQAEAIDKLWESRVDLGPLMGVPVAVKDIFSVDGTPTRAGSRVQVEDLVAPQGHFITSLLQAGCVLLGKTTTTEFCLGGFNLTHPLPRNPCDSEVPRMTGGSSHGSAVAMAASLAGFTVGGDTGGSVRWPAALCGVTGFKFTSDRWELDGIFPLSPQMDSIGIFTADAHDAAFVEAALRRGPMRNPPQAHAITLALPRDHFMENLDTEVAECFAEAIARLRKAGARIIGVPMPEAAEIDAVFAGLVPAELLAFLGRERLGRQWDLLDPVAASRIEQAFEMRADEYVRLTARKKVLEKLVAQRLAGVDALISPTVPMVPRPTAEFSTVEQVSAWNRLATQNTRPANLFNQCGISLPVHHLGSALPVGLQLCGAAGSDDLLLATARTVQDLLSIP</sequence>
<dbReference type="InterPro" id="IPR036928">
    <property type="entry name" value="AS_sf"/>
</dbReference>
<dbReference type="EMBL" id="SMAJ01000030">
    <property type="protein sequence ID" value="TCT00537.1"/>
    <property type="molecule type" value="Genomic_DNA"/>
</dbReference>
<accession>A0A4R3LR16</accession>
<dbReference type="SUPFAM" id="SSF75304">
    <property type="entry name" value="Amidase signature (AS) enzymes"/>
    <property type="match status" value="1"/>
</dbReference>
<proteinExistence type="predicted"/>
<dbReference type="PANTHER" id="PTHR11895">
    <property type="entry name" value="TRANSAMIDASE"/>
    <property type="match status" value="1"/>
</dbReference>
<dbReference type="InterPro" id="IPR000120">
    <property type="entry name" value="Amidase"/>
</dbReference>
<evidence type="ECO:0000259" key="1">
    <source>
        <dbReference type="Pfam" id="PF01425"/>
    </source>
</evidence>
<evidence type="ECO:0000313" key="2">
    <source>
        <dbReference type="EMBL" id="TCT00537.1"/>
    </source>
</evidence>
<evidence type="ECO:0000313" key="3">
    <source>
        <dbReference type="Proteomes" id="UP000295525"/>
    </source>
</evidence>
<dbReference type="RefSeq" id="WP_132586409.1">
    <property type="nucleotide sequence ID" value="NZ_SMAJ01000030.1"/>
</dbReference>
<dbReference type="Proteomes" id="UP000295525">
    <property type="component" value="Unassembled WGS sequence"/>
</dbReference>
<dbReference type="GO" id="GO:0016740">
    <property type="term" value="F:transferase activity"/>
    <property type="evidence" value="ECO:0007669"/>
    <property type="project" value="UniProtKB-KW"/>
</dbReference>
<dbReference type="Gene3D" id="3.90.1300.10">
    <property type="entry name" value="Amidase signature (AS) domain"/>
    <property type="match status" value="1"/>
</dbReference>
<keyword evidence="2" id="KW-0808">Transferase</keyword>
<protein>
    <submittedName>
        <fullName evidence="2">Aspartyl-tRNA(Asn)/glutamyl-tRNA(Gln) amidotransferase subunit A</fullName>
    </submittedName>
</protein>
<dbReference type="InterPro" id="IPR023631">
    <property type="entry name" value="Amidase_dom"/>
</dbReference>
<dbReference type="Pfam" id="PF01425">
    <property type="entry name" value="Amidase"/>
    <property type="match status" value="1"/>
</dbReference>
<gene>
    <name evidence="2" type="ORF">EDC26_13010</name>
</gene>